<feature type="region of interest" description="Disordered" evidence="1">
    <location>
        <begin position="110"/>
        <end position="131"/>
    </location>
</feature>
<dbReference type="InParanoid" id="A0A409WQ69"/>
<dbReference type="AlphaFoldDB" id="A0A409WQ69"/>
<evidence type="ECO:0000313" key="3">
    <source>
        <dbReference type="Proteomes" id="UP000284706"/>
    </source>
</evidence>
<feature type="compositionally biased region" description="Basic and acidic residues" evidence="1">
    <location>
        <begin position="76"/>
        <end position="89"/>
    </location>
</feature>
<keyword evidence="3" id="KW-1185">Reference proteome</keyword>
<dbReference type="Proteomes" id="UP000284706">
    <property type="component" value="Unassembled WGS sequence"/>
</dbReference>
<dbReference type="EMBL" id="NHYE01004937">
    <property type="protein sequence ID" value="PPQ80642.1"/>
    <property type="molecule type" value="Genomic_DNA"/>
</dbReference>
<evidence type="ECO:0000313" key="2">
    <source>
        <dbReference type="EMBL" id="PPQ80642.1"/>
    </source>
</evidence>
<gene>
    <name evidence="2" type="ORF">CVT26_007113</name>
</gene>
<name>A0A409WQ69_9AGAR</name>
<accession>A0A409WQ69</accession>
<feature type="region of interest" description="Disordered" evidence="1">
    <location>
        <begin position="47"/>
        <end position="92"/>
    </location>
</feature>
<proteinExistence type="predicted"/>
<comment type="caution">
    <text evidence="2">The sequence shown here is derived from an EMBL/GenBank/DDBJ whole genome shotgun (WGS) entry which is preliminary data.</text>
</comment>
<organism evidence="2 3">
    <name type="scientific">Gymnopilus dilepis</name>
    <dbReference type="NCBI Taxonomy" id="231916"/>
    <lineage>
        <taxon>Eukaryota</taxon>
        <taxon>Fungi</taxon>
        <taxon>Dikarya</taxon>
        <taxon>Basidiomycota</taxon>
        <taxon>Agaricomycotina</taxon>
        <taxon>Agaricomycetes</taxon>
        <taxon>Agaricomycetidae</taxon>
        <taxon>Agaricales</taxon>
        <taxon>Agaricineae</taxon>
        <taxon>Hymenogastraceae</taxon>
        <taxon>Gymnopilus</taxon>
    </lineage>
</organism>
<evidence type="ECO:0000256" key="1">
    <source>
        <dbReference type="SAM" id="MobiDB-lite"/>
    </source>
</evidence>
<sequence>MTFCYDELTVAWKADTDTDSTSPADAKSLYDIGAQVHSAPSYTFLKPFSSHHPRPGSTTLPKTCHPLVSQPQNSGSKEDNIVQEHEGHGHATTSQMVLALSYSPVQTISGQHTFDNARDQDGILPNYDPPK</sequence>
<protein>
    <submittedName>
        <fullName evidence="2">Uncharacterized protein</fullName>
    </submittedName>
</protein>
<reference evidence="2 3" key="1">
    <citation type="journal article" date="2018" name="Evol. Lett.">
        <title>Horizontal gene cluster transfer increased hallucinogenic mushroom diversity.</title>
        <authorList>
            <person name="Reynolds H.T."/>
            <person name="Vijayakumar V."/>
            <person name="Gluck-Thaler E."/>
            <person name="Korotkin H.B."/>
            <person name="Matheny P.B."/>
            <person name="Slot J.C."/>
        </authorList>
    </citation>
    <scope>NUCLEOTIDE SEQUENCE [LARGE SCALE GENOMIC DNA]</scope>
    <source>
        <strain evidence="2 3">SRW20</strain>
    </source>
</reference>